<dbReference type="AlphaFoldDB" id="A0A0F9RLZ4"/>
<name>A0A0F9RLZ4_9ZZZZ</name>
<organism evidence="1">
    <name type="scientific">marine sediment metagenome</name>
    <dbReference type="NCBI Taxonomy" id="412755"/>
    <lineage>
        <taxon>unclassified sequences</taxon>
        <taxon>metagenomes</taxon>
        <taxon>ecological metagenomes</taxon>
    </lineage>
</organism>
<comment type="caution">
    <text evidence="1">The sequence shown here is derived from an EMBL/GenBank/DDBJ whole genome shotgun (WGS) entry which is preliminary data.</text>
</comment>
<gene>
    <name evidence="1" type="ORF">LCGC14_0957520</name>
</gene>
<proteinExistence type="predicted"/>
<protein>
    <submittedName>
        <fullName evidence="1">Uncharacterized protein</fullName>
    </submittedName>
</protein>
<dbReference type="EMBL" id="LAZR01003444">
    <property type="protein sequence ID" value="KKN18263.1"/>
    <property type="molecule type" value="Genomic_DNA"/>
</dbReference>
<accession>A0A0F9RLZ4</accession>
<sequence>MITGLNKAWLKVLVGTFHEQASALDTRGYHWGILVKDDIQACRYQYAKYRYYRALQSLQGHGICIQALSFSKSGWIDKTKEHNDNYMQTVRERAIKAKQILEKYYKEESEKDIYNV</sequence>
<evidence type="ECO:0000313" key="1">
    <source>
        <dbReference type="EMBL" id="KKN18263.1"/>
    </source>
</evidence>
<reference evidence="1" key="1">
    <citation type="journal article" date="2015" name="Nature">
        <title>Complex archaea that bridge the gap between prokaryotes and eukaryotes.</title>
        <authorList>
            <person name="Spang A."/>
            <person name="Saw J.H."/>
            <person name="Jorgensen S.L."/>
            <person name="Zaremba-Niedzwiedzka K."/>
            <person name="Martijn J."/>
            <person name="Lind A.E."/>
            <person name="van Eijk R."/>
            <person name="Schleper C."/>
            <person name="Guy L."/>
            <person name="Ettema T.J."/>
        </authorList>
    </citation>
    <scope>NUCLEOTIDE SEQUENCE</scope>
</reference>